<accession>A0ABM5GCK7</accession>
<evidence type="ECO:0000256" key="2">
    <source>
        <dbReference type="ARBA" id="ARBA00004651"/>
    </source>
</evidence>
<dbReference type="InterPro" id="IPR050681">
    <property type="entry name" value="CDF/SLC30A"/>
</dbReference>
<evidence type="ECO:0000256" key="22">
    <source>
        <dbReference type="SAM" id="Phobius"/>
    </source>
</evidence>
<evidence type="ECO:0000256" key="18">
    <source>
        <dbReference type="ARBA" id="ARBA00040844"/>
    </source>
</evidence>
<dbReference type="Proteomes" id="UP001652642">
    <property type="component" value="Chromosome 4"/>
</dbReference>
<keyword evidence="5" id="KW-0813">Transport</keyword>
<comment type="similarity">
    <text evidence="3">Belongs to the cation diffusion facilitator (CDF) transporter (TC 2.A.4) family. SLC30A subfamily.</text>
</comment>
<reference evidence="26" key="1">
    <citation type="submission" date="2025-08" db="UniProtKB">
        <authorList>
            <consortium name="RefSeq"/>
        </authorList>
    </citation>
    <scope>IDENTIFICATION</scope>
</reference>
<dbReference type="InterPro" id="IPR002524">
    <property type="entry name" value="Cation_efflux"/>
</dbReference>
<feature type="transmembrane region" description="Helical" evidence="22">
    <location>
        <begin position="180"/>
        <end position="201"/>
    </location>
</feature>
<comment type="catalytic activity">
    <reaction evidence="20">
        <text>Zn(2+)(in) + 2 H(+)(out) = Zn(2+)(out) + 2 H(+)(in)</text>
        <dbReference type="Rhea" id="RHEA:72627"/>
        <dbReference type="ChEBI" id="CHEBI:15378"/>
        <dbReference type="ChEBI" id="CHEBI:29105"/>
    </reaction>
</comment>
<keyword evidence="15" id="KW-0968">Cytoplasmic vesicle</keyword>
<evidence type="ECO:0000256" key="3">
    <source>
        <dbReference type="ARBA" id="ARBA00008873"/>
    </source>
</evidence>
<evidence type="ECO:0000256" key="1">
    <source>
        <dbReference type="ARBA" id="ARBA00004638"/>
    </source>
</evidence>
<organism evidence="25 26">
    <name type="scientific">Pogona vitticeps</name>
    <name type="common">central bearded dragon</name>
    <dbReference type="NCBI Taxonomy" id="103695"/>
    <lineage>
        <taxon>Eukaryota</taxon>
        <taxon>Metazoa</taxon>
        <taxon>Chordata</taxon>
        <taxon>Craniata</taxon>
        <taxon>Vertebrata</taxon>
        <taxon>Euteleostomi</taxon>
        <taxon>Lepidosauria</taxon>
        <taxon>Squamata</taxon>
        <taxon>Bifurcata</taxon>
        <taxon>Unidentata</taxon>
        <taxon>Episquamata</taxon>
        <taxon>Toxicofera</taxon>
        <taxon>Iguania</taxon>
        <taxon>Acrodonta</taxon>
        <taxon>Agamidae</taxon>
        <taxon>Amphibolurinae</taxon>
        <taxon>Pogona</taxon>
    </lineage>
</organism>
<feature type="region of interest" description="Disordered" evidence="21">
    <location>
        <begin position="30"/>
        <end position="69"/>
    </location>
</feature>
<evidence type="ECO:0000256" key="15">
    <source>
        <dbReference type="ARBA" id="ARBA00023329"/>
    </source>
</evidence>
<keyword evidence="10" id="KW-0862">Zinc</keyword>
<evidence type="ECO:0000256" key="6">
    <source>
        <dbReference type="ARBA" id="ARBA00022449"/>
    </source>
</evidence>
<dbReference type="InterPro" id="IPR027469">
    <property type="entry name" value="Cation_efflux_TMD_sf"/>
</dbReference>
<dbReference type="Gene3D" id="1.20.1510.10">
    <property type="entry name" value="Cation efflux protein transmembrane domain"/>
    <property type="match status" value="1"/>
</dbReference>
<gene>
    <name evidence="26" type="primary">SLC30A8</name>
</gene>
<keyword evidence="12 22" id="KW-1133">Transmembrane helix</keyword>
<keyword evidence="11" id="KW-0864">Zinc transport</keyword>
<keyword evidence="9" id="KW-0479">Metal-binding</keyword>
<dbReference type="RefSeq" id="XP_072855375.1">
    <property type="nucleotide sequence ID" value="XM_072999274.1"/>
</dbReference>
<evidence type="ECO:0000256" key="4">
    <source>
        <dbReference type="ARBA" id="ARBA00011738"/>
    </source>
</evidence>
<keyword evidence="6" id="KW-0050">Antiport</keyword>
<sequence length="388" mass="43561">MAIMVESKGLERTCLVNDRGTKMYSFMLSSTDQQTDHSDQENRYEEPADPPAHPMHHCHNYTKADENRKQERRQAKRRLYVASVISFIFMIAEIIGGHIAGSLAVMTDAAHVLVDLMSFLISIFSLWLSSKPPSKRLTYGWQRAEILGAFLSVIFIWLVTAVLTYLSILRLLHPDYKIEGTVMLITSGCAVIANIILSLTLHQTGHVNLRKAHHSKTQTCYSEETSASANASVRAAFIHAVGDLLQSISVLISALIIFFKPELKIADPICTFVFSIFVLATTLPILRDLLHVLMEGMPRGLSYDEVKGRILIMDKVESVHSLHVWSLTMSQMVLSAHIVTVANADKQNTLNEITELLFDTYSFHTVTLQIESKADQKPDCIFCQDPRD</sequence>
<proteinExistence type="inferred from homology"/>
<feature type="transmembrane region" description="Helical" evidence="22">
    <location>
        <begin position="109"/>
        <end position="128"/>
    </location>
</feature>
<evidence type="ECO:0000256" key="19">
    <source>
        <dbReference type="ARBA" id="ARBA00042037"/>
    </source>
</evidence>
<dbReference type="GeneID" id="110076968"/>
<dbReference type="InterPro" id="IPR058533">
    <property type="entry name" value="Cation_efflux_TM"/>
</dbReference>
<feature type="domain" description="Cation efflux protein cytoplasmic" evidence="24">
    <location>
        <begin position="298"/>
        <end position="372"/>
    </location>
</feature>
<feature type="transmembrane region" description="Helical" evidence="22">
    <location>
        <begin position="265"/>
        <end position="286"/>
    </location>
</feature>
<evidence type="ECO:0000256" key="11">
    <source>
        <dbReference type="ARBA" id="ARBA00022906"/>
    </source>
</evidence>
<evidence type="ECO:0000256" key="10">
    <source>
        <dbReference type="ARBA" id="ARBA00022833"/>
    </source>
</evidence>
<evidence type="ECO:0000256" key="14">
    <source>
        <dbReference type="ARBA" id="ARBA00023136"/>
    </source>
</evidence>
<evidence type="ECO:0000256" key="5">
    <source>
        <dbReference type="ARBA" id="ARBA00022448"/>
    </source>
</evidence>
<evidence type="ECO:0000256" key="17">
    <source>
        <dbReference type="ARBA" id="ARBA00037214"/>
    </source>
</evidence>
<evidence type="ECO:0000256" key="13">
    <source>
        <dbReference type="ARBA" id="ARBA00023065"/>
    </source>
</evidence>
<evidence type="ECO:0000256" key="9">
    <source>
        <dbReference type="ARBA" id="ARBA00022723"/>
    </source>
</evidence>
<evidence type="ECO:0000256" key="7">
    <source>
        <dbReference type="ARBA" id="ARBA00022475"/>
    </source>
</evidence>
<dbReference type="SUPFAM" id="SSF161111">
    <property type="entry name" value="Cation efflux protein transmembrane domain-like"/>
    <property type="match status" value="1"/>
</dbReference>
<dbReference type="NCBIfam" id="TIGR01297">
    <property type="entry name" value="CDF"/>
    <property type="match status" value="1"/>
</dbReference>
<dbReference type="Pfam" id="PF16916">
    <property type="entry name" value="ZT_dimer"/>
    <property type="match status" value="1"/>
</dbReference>
<comment type="subcellular location">
    <subcellularLocation>
        <location evidence="2">Cell membrane</location>
        <topology evidence="2">Multi-pass membrane protein</topology>
    </subcellularLocation>
    <subcellularLocation>
        <location evidence="1">Cytoplasmic vesicle</location>
        <location evidence="1">Secretory vesicle membrane</location>
        <topology evidence="1">Multi-pass membrane protein</topology>
    </subcellularLocation>
</comment>
<dbReference type="InterPro" id="IPR027470">
    <property type="entry name" value="Cation_efflux_CTD"/>
</dbReference>
<dbReference type="Pfam" id="PF01545">
    <property type="entry name" value="Cation_efflux"/>
    <property type="match status" value="1"/>
</dbReference>
<comment type="function">
    <text evidence="17">Proton-coupled zinc ion antiporter mediating the entry of zinc into the lumen of pancreatic beta cell secretory granules, thereby regulating insulin secretion.</text>
</comment>
<evidence type="ECO:0000256" key="12">
    <source>
        <dbReference type="ARBA" id="ARBA00022989"/>
    </source>
</evidence>
<keyword evidence="14 22" id="KW-0472">Membrane</keyword>
<keyword evidence="8 22" id="KW-0812">Transmembrane</keyword>
<evidence type="ECO:0000256" key="8">
    <source>
        <dbReference type="ARBA" id="ARBA00022692"/>
    </source>
</evidence>
<keyword evidence="13" id="KW-0406">Ion transport</keyword>
<dbReference type="PANTHER" id="PTHR11562:SF37">
    <property type="entry name" value="PROTON-COUPLED ZINC ANTIPORTER SLC30A8"/>
    <property type="match status" value="1"/>
</dbReference>
<dbReference type="PANTHER" id="PTHR11562">
    <property type="entry name" value="CATION EFFLUX PROTEIN/ ZINC TRANSPORTER"/>
    <property type="match status" value="1"/>
</dbReference>
<feature type="domain" description="Cation efflux protein transmembrane" evidence="23">
    <location>
        <begin position="79"/>
        <end position="294"/>
    </location>
</feature>
<feature type="compositionally biased region" description="Basic and acidic residues" evidence="21">
    <location>
        <begin position="34"/>
        <end position="46"/>
    </location>
</feature>
<evidence type="ECO:0000313" key="26">
    <source>
        <dbReference type="RefSeq" id="XP_072855375.1"/>
    </source>
</evidence>
<evidence type="ECO:0000256" key="21">
    <source>
        <dbReference type="SAM" id="MobiDB-lite"/>
    </source>
</evidence>
<feature type="transmembrane region" description="Helical" evidence="22">
    <location>
        <begin position="236"/>
        <end position="259"/>
    </location>
</feature>
<evidence type="ECO:0000256" key="16">
    <source>
        <dbReference type="ARBA" id="ARBA00033403"/>
    </source>
</evidence>
<keyword evidence="7" id="KW-1003">Cell membrane</keyword>
<keyword evidence="25" id="KW-1185">Reference proteome</keyword>
<comment type="subunit">
    <text evidence="4">Homodimer.</text>
</comment>
<name>A0ABM5GCK7_9SAUR</name>
<feature type="transmembrane region" description="Helical" evidence="22">
    <location>
        <begin position="79"/>
        <end position="103"/>
    </location>
</feature>
<evidence type="ECO:0000313" key="25">
    <source>
        <dbReference type="Proteomes" id="UP001652642"/>
    </source>
</evidence>
<evidence type="ECO:0000256" key="20">
    <source>
        <dbReference type="ARBA" id="ARBA00048349"/>
    </source>
</evidence>
<protein>
    <recommendedName>
        <fullName evidence="18">Proton-coupled zinc antiporter SLC30A8</fullName>
    </recommendedName>
    <alternativeName>
        <fullName evidence="16">Solute carrier family 30 member 8</fullName>
    </alternativeName>
    <alternativeName>
        <fullName evidence="19">Zinc transporter 8</fullName>
    </alternativeName>
</protein>
<feature type="transmembrane region" description="Helical" evidence="22">
    <location>
        <begin position="149"/>
        <end position="168"/>
    </location>
</feature>
<evidence type="ECO:0000259" key="23">
    <source>
        <dbReference type="Pfam" id="PF01545"/>
    </source>
</evidence>
<evidence type="ECO:0000259" key="24">
    <source>
        <dbReference type="Pfam" id="PF16916"/>
    </source>
</evidence>